<dbReference type="PANTHER" id="PTHR30217">
    <property type="entry name" value="PEPTIDASE U32 FAMILY"/>
    <property type="match status" value="1"/>
</dbReference>
<dbReference type="CDD" id="cd00945">
    <property type="entry name" value="Aldolase_Class_I"/>
    <property type="match status" value="1"/>
</dbReference>
<dbReference type="InterPro" id="IPR001539">
    <property type="entry name" value="Peptidase_U32"/>
</dbReference>
<dbReference type="Pfam" id="PF01136">
    <property type="entry name" value="Peptidase_U32"/>
    <property type="match status" value="1"/>
</dbReference>
<comment type="caution">
    <text evidence="1">The sequence shown here is derived from an EMBL/GenBank/DDBJ whole genome shotgun (WGS) entry which is preliminary data.</text>
</comment>
<dbReference type="GO" id="GO:0006508">
    <property type="term" value="P:proteolysis"/>
    <property type="evidence" value="ECO:0007669"/>
    <property type="project" value="UniProtKB-KW"/>
</dbReference>
<evidence type="ECO:0000313" key="1">
    <source>
        <dbReference type="EMBL" id="EKC61633.1"/>
    </source>
</evidence>
<dbReference type="AlphaFoldDB" id="K1SVF4"/>
<proteinExistence type="predicted"/>
<dbReference type="InterPro" id="IPR051454">
    <property type="entry name" value="RNA/ubiquinone_mod_enzymes"/>
</dbReference>
<dbReference type="PANTHER" id="PTHR30217:SF10">
    <property type="entry name" value="23S RRNA 5-HYDROXYCYTIDINE C2501 SYNTHASE"/>
    <property type="match status" value="1"/>
</dbReference>
<keyword evidence="1" id="KW-0645">Protease</keyword>
<dbReference type="EMBL" id="AJWZ01005783">
    <property type="protein sequence ID" value="EKC61633.1"/>
    <property type="molecule type" value="Genomic_DNA"/>
</dbReference>
<reference evidence="1" key="1">
    <citation type="journal article" date="2013" name="Environ. Microbiol.">
        <title>Microbiota from the distal guts of lean and obese adolescents exhibit partial functional redundancy besides clear differences in community structure.</title>
        <authorList>
            <person name="Ferrer M."/>
            <person name="Ruiz A."/>
            <person name="Lanza F."/>
            <person name="Haange S.B."/>
            <person name="Oberbach A."/>
            <person name="Till H."/>
            <person name="Bargiela R."/>
            <person name="Campoy C."/>
            <person name="Segura M.T."/>
            <person name="Richter M."/>
            <person name="von Bergen M."/>
            <person name="Seifert J."/>
            <person name="Suarez A."/>
        </authorList>
    </citation>
    <scope>NUCLEOTIDE SEQUENCE</scope>
</reference>
<name>K1SVF4_9ZZZZ</name>
<keyword evidence="1" id="KW-0378">Hydrolase</keyword>
<protein>
    <submittedName>
        <fullName evidence="1">Protease</fullName>
    </submittedName>
</protein>
<sequence>MNNEINIVPELLVPAGDFDCVRAGVQNGADCIYFGANSFSARANAKNFSLEEVAEVVKYCKLRNVKTNLTLNTLITDDEFADAIRVAESAYKCGVDANIVQDLGLAKYLITHFPGMEIHGSTQMSVHNLEGVLELEQLGFSRVVLSREVPINEIEYIRNNCKVDLEIFVHGALCISYSGQCLFSSLVGGRSGNRGKCAQPCRLPYELLEDKNGTESVLDKGYLLSPRDLCSLDTLPTLVKLGINSFKIEG</sequence>
<accession>K1SVF4</accession>
<gene>
    <name evidence="1" type="ORF">OBE_08379</name>
</gene>
<feature type="non-terminal residue" evidence="1">
    <location>
        <position position="250"/>
    </location>
</feature>
<dbReference type="GO" id="GO:0008233">
    <property type="term" value="F:peptidase activity"/>
    <property type="evidence" value="ECO:0007669"/>
    <property type="project" value="UniProtKB-KW"/>
</dbReference>
<organism evidence="1">
    <name type="scientific">human gut metagenome</name>
    <dbReference type="NCBI Taxonomy" id="408170"/>
    <lineage>
        <taxon>unclassified sequences</taxon>
        <taxon>metagenomes</taxon>
        <taxon>organismal metagenomes</taxon>
    </lineage>
</organism>